<evidence type="ECO:0000313" key="2">
    <source>
        <dbReference type="Proteomes" id="UP000054549"/>
    </source>
</evidence>
<dbReference type="EMBL" id="KN818222">
    <property type="protein sequence ID" value="KIL71303.1"/>
    <property type="molecule type" value="Genomic_DNA"/>
</dbReference>
<keyword evidence="2" id="KW-1185">Reference proteome</keyword>
<protein>
    <submittedName>
        <fullName evidence="1">Uncharacterized protein</fullName>
    </submittedName>
</protein>
<reference evidence="1 2" key="1">
    <citation type="submission" date="2014-04" db="EMBL/GenBank/DDBJ databases">
        <title>Evolutionary Origins and Diversification of the Mycorrhizal Mutualists.</title>
        <authorList>
            <consortium name="DOE Joint Genome Institute"/>
            <consortium name="Mycorrhizal Genomics Consortium"/>
            <person name="Kohler A."/>
            <person name="Kuo A."/>
            <person name="Nagy L.G."/>
            <person name="Floudas D."/>
            <person name="Copeland A."/>
            <person name="Barry K.W."/>
            <person name="Cichocki N."/>
            <person name="Veneault-Fourrey C."/>
            <person name="LaButti K."/>
            <person name="Lindquist E.A."/>
            <person name="Lipzen A."/>
            <person name="Lundell T."/>
            <person name="Morin E."/>
            <person name="Murat C."/>
            <person name="Riley R."/>
            <person name="Ohm R."/>
            <person name="Sun H."/>
            <person name="Tunlid A."/>
            <person name="Henrissat B."/>
            <person name="Grigoriev I.V."/>
            <person name="Hibbett D.S."/>
            <person name="Martin F."/>
        </authorList>
    </citation>
    <scope>NUCLEOTIDE SEQUENCE [LARGE SCALE GENOMIC DNA]</scope>
    <source>
        <strain evidence="1 2">Koide BX008</strain>
    </source>
</reference>
<dbReference type="InParanoid" id="A0A0C2XQ35"/>
<organism evidence="1 2">
    <name type="scientific">Amanita muscaria (strain Koide BX008)</name>
    <dbReference type="NCBI Taxonomy" id="946122"/>
    <lineage>
        <taxon>Eukaryota</taxon>
        <taxon>Fungi</taxon>
        <taxon>Dikarya</taxon>
        <taxon>Basidiomycota</taxon>
        <taxon>Agaricomycotina</taxon>
        <taxon>Agaricomycetes</taxon>
        <taxon>Agaricomycetidae</taxon>
        <taxon>Agaricales</taxon>
        <taxon>Pluteineae</taxon>
        <taxon>Amanitaceae</taxon>
        <taxon>Amanita</taxon>
    </lineage>
</organism>
<dbReference type="HOGENOM" id="CLU_2830657_0_0_1"/>
<dbReference type="AlphaFoldDB" id="A0A0C2XQ35"/>
<sequence length="66" mass="7047">MMDPSAGGAVNTVDKHYCTRTASISKVLAPPKKSPHNPAMFSNHLTTSSDLSHRSILCSLESGLHL</sequence>
<name>A0A0C2XQ35_AMAMK</name>
<gene>
    <name evidence="1" type="ORF">M378DRAFT_154849</name>
</gene>
<dbReference type="Proteomes" id="UP000054549">
    <property type="component" value="Unassembled WGS sequence"/>
</dbReference>
<accession>A0A0C2XQ35</accession>
<proteinExistence type="predicted"/>
<evidence type="ECO:0000313" key="1">
    <source>
        <dbReference type="EMBL" id="KIL71303.1"/>
    </source>
</evidence>